<dbReference type="SUPFAM" id="SSF56281">
    <property type="entry name" value="Metallo-hydrolase/oxidoreductase"/>
    <property type="match status" value="1"/>
</dbReference>
<comment type="subunit">
    <text evidence="2">Homodimer.</text>
</comment>
<dbReference type="InterPro" id="IPR039344">
    <property type="entry name" value="MBLAC1"/>
</dbReference>
<comment type="catalytic activity">
    <reaction evidence="5">
        <text>a ribonucleotidyl-ribonucleotide-RNA + H2O = a 3'-end ribonucleotide-RNA + a 5'-end 5'-phospho-ribonucleoside-RNA + H(+)</text>
        <dbReference type="Rhea" id="RHEA:68096"/>
        <dbReference type="Rhea" id="RHEA-COMP:15179"/>
        <dbReference type="Rhea" id="RHEA-COMP:17355"/>
        <dbReference type="Rhea" id="RHEA-COMP:17428"/>
        <dbReference type="ChEBI" id="CHEBI:15377"/>
        <dbReference type="ChEBI" id="CHEBI:15378"/>
        <dbReference type="ChEBI" id="CHEBI:74896"/>
        <dbReference type="ChEBI" id="CHEBI:138282"/>
        <dbReference type="ChEBI" id="CHEBI:173118"/>
    </reaction>
    <physiologicalReaction direction="left-to-right" evidence="5">
        <dbReference type="Rhea" id="RHEA:68097"/>
    </physiologicalReaction>
</comment>
<evidence type="ECO:0000313" key="9">
    <source>
        <dbReference type="Proteomes" id="UP000001107"/>
    </source>
</evidence>
<organism evidence="8 9">
    <name type="scientific">Methanococcus vannielii (strain ATCC 35089 / DSM 1224 / JCM 13029 / OCM 148 / SB)</name>
    <dbReference type="NCBI Taxonomy" id="406327"/>
    <lineage>
        <taxon>Archaea</taxon>
        <taxon>Methanobacteriati</taxon>
        <taxon>Methanobacteriota</taxon>
        <taxon>Methanomada group</taxon>
        <taxon>Methanococci</taxon>
        <taxon>Methanococcales</taxon>
        <taxon>Methanococcaceae</taxon>
        <taxon>Methanococcus</taxon>
    </lineage>
</organism>
<dbReference type="Proteomes" id="UP000001107">
    <property type="component" value="Chromosome"/>
</dbReference>
<dbReference type="eggNOG" id="arCOG00504">
    <property type="taxonomic scope" value="Archaea"/>
</dbReference>
<protein>
    <recommendedName>
        <fullName evidence="3">Metallo-beta-lactamase domain-containing protein 1</fullName>
    </recommendedName>
    <alternativeName>
        <fullName evidence="4">Endoribonuclease MBLAC1</fullName>
    </alternativeName>
</protein>
<evidence type="ECO:0000256" key="1">
    <source>
        <dbReference type="ARBA" id="ARBA00004514"/>
    </source>
</evidence>
<dbReference type="HOGENOM" id="CLU_030571_2_6_2"/>
<dbReference type="SMART" id="SM00849">
    <property type="entry name" value="Lactamase_B"/>
    <property type="match status" value="1"/>
</dbReference>
<keyword evidence="9" id="KW-1185">Reference proteome</keyword>
<dbReference type="InterPro" id="IPR036866">
    <property type="entry name" value="RibonucZ/Hydroxyglut_hydro"/>
</dbReference>
<dbReference type="AlphaFoldDB" id="A6USU3"/>
<dbReference type="Gene3D" id="3.60.15.10">
    <property type="entry name" value="Ribonuclease Z/Hydroxyacylglutathione hydrolase-like"/>
    <property type="match status" value="2"/>
</dbReference>
<evidence type="ECO:0000256" key="4">
    <source>
        <dbReference type="ARBA" id="ARBA00032988"/>
    </source>
</evidence>
<dbReference type="GO" id="GO:0005829">
    <property type="term" value="C:cytosol"/>
    <property type="evidence" value="ECO:0007669"/>
    <property type="project" value="UniProtKB-SubCell"/>
</dbReference>
<evidence type="ECO:0000256" key="6">
    <source>
        <dbReference type="ARBA" id="ARBA00045869"/>
    </source>
</evidence>
<dbReference type="STRING" id="406327.Mevan_1673"/>
<dbReference type="GeneID" id="5325291"/>
<dbReference type="EMBL" id="CP000742">
    <property type="protein sequence ID" value="ABR55565.1"/>
    <property type="molecule type" value="Genomic_DNA"/>
</dbReference>
<dbReference type="Pfam" id="PF00753">
    <property type="entry name" value="Lactamase_B"/>
    <property type="match status" value="1"/>
</dbReference>
<dbReference type="InterPro" id="IPR001279">
    <property type="entry name" value="Metallo-B-lactamas"/>
</dbReference>
<dbReference type="RefSeq" id="WP_012066478.1">
    <property type="nucleotide sequence ID" value="NC_009634.1"/>
</dbReference>
<dbReference type="PANTHER" id="PTHR23200">
    <property type="entry name" value="METALLO-BETA-LACTAMASE DOMAIN-CONTAINING PROTEIN 1"/>
    <property type="match status" value="1"/>
</dbReference>
<dbReference type="KEGG" id="mvn:Mevan_1673"/>
<evidence type="ECO:0000259" key="7">
    <source>
        <dbReference type="SMART" id="SM00849"/>
    </source>
</evidence>
<dbReference type="OrthoDB" id="197151at2157"/>
<gene>
    <name evidence="8" type="ordered locus">Mevan_1673</name>
</gene>
<dbReference type="PANTHER" id="PTHR23200:SF48">
    <property type="entry name" value="METALLO-BETA-LACTAMASE DOMAIN-CONTAINING PROTEIN 1"/>
    <property type="match status" value="1"/>
</dbReference>
<evidence type="ECO:0000256" key="2">
    <source>
        <dbReference type="ARBA" id="ARBA00011738"/>
    </source>
</evidence>
<accession>A6USU3</accession>
<reference evidence="8" key="1">
    <citation type="submission" date="2007-06" db="EMBL/GenBank/DDBJ databases">
        <title>Complete sequence of Methanococcus vannielii SB.</title>
        <authorList>
            <consortium name="US DOE Joint Genome Institute"/>
            <person name="Copeland A."/>
            <person name="Lucas S."/>
            <person name="Lapidus A."/>
            <person name="Barry K."/>
            <person name="Glavina del Rio T."/>
            <person name="Dalin E."/>
            <person name="Tice H."/>
            <person name="Pitluck S."/>
            <person name="Chain P."/>
            <person name="Malfatti S."/>
            <person name="Shin M."/>
            <person name="Vergez L."/>
            <person name="Schmutz J."/>
            <person name="Larimer F."/>
            <person name="Land M."/>
            <person name="Hauser L."/>
            <person name="Kyrpides N."/>
            <person name="Anderson I."/>
            <person name="Sieprawska-Lupa M."/>
            <person name="Whitman W.B."/>
            <person name="Richardson P."/>
        </authorList>
    </citation>
    <scope>NUCLEOTIDE SEQUENCE [LARGE SCALE GENOMIC DNA]</scope>
    <source>
        <strain evidence="8">SB</strain>
    </source>
</reference>
<evidence type="ECO:0000313" key="8">
    <source>
        <dbReference type="EMBL" id="ABR55565.1"/>
    </source>
</evidence>
<name>A6USU3_METVS</name>
<comment type="function">
    <text evidence="6">Endoribonuclease that catalyzes the hydrolysis of histone-coding pre-mRNA 3'-end. Involved in histone pre-mRNA processing during the S-phase of the cell cycle, which is required for entering/progressing through S-phase. Cleaves histone pre-mRNA at a major and a minor cleavage site after the 5'-ACCCA-3' and the 5'-ACCCACA-3' sequence, respectively, and located downstream of the stem-loop. May require the presence of the HDE element located at the histone pre-RNA 3'-end to avoid non-specific cleavage.</text>
</comment>
<feature type="domain" description="Metallo-beta-lactamase" evidence="7">
    <location>
        <begin position="21"/>
        <end position="165"/>
    </location>
</feature>
<comment type="subcellular location">
    <subcellularLocation>
        <location evidence="1">Cytoplasm</location>
        <location evidence="1">Cytosol</location>
    </subcellularLocation>
</comment>
<evidence type="ECO:0000256" key="3">
    <source>
        <dbReference type="ARBA" id="ARBA00014856"/>
    </source>
</evidence>
<evidence type="ECO:0000256" key="5">
    <source>
        <dbReference type="ARBA" id="ARBA00044690"/>
    </source>
</evidence>
<proteinExistence type="predicted"/>
<sequence>MIDLVYFGYLERSSEKILDVSSSVTYIETRHNKIVVDTSSKSKRNHLISYFNNKGVKLDEIDYVINTHFHFDHVSNNELFKNALIINFSNISKLNDPEIKIIPTPGHTSDSISVVYQDYIISGDASPLKNNILKELPPKVHTDFELALNSIKHIKSLGKNIITGHDGILYKDEY</sequence>